<dbReference type="GeneID" id="78454323"/>
<evidence type="ECO:0000259" key="1">
    <source>
        <dbReference type="SMART" id="SM00849"/>
    </source>
</evidence>
<dbReference type="SMART" id="SM00849">
    <property type="entry name" value="Lactamase_B"/>
    <property type="match status" value="1"/>
</dbReference>
<feature type="domain" description="Metallo-beta-lactamase" evidence="1">
    <location>
        <begin position="20"/>
        <end position="225"/>
    </location>
</feature>
<evidence type="ECO:0000313" key="2">
    <source>
        <dbReference type="EMBL" id="SQJ15687.1"/>
    </source>
</evidence>
<dbReference type="Gene3D" id="3.60.15.10">
    <property type="entry name" value="Ribonuclease Z/Hydroxyacylglutathione hydrolase-like"/>
    <property type="match status" value="1"/>
</dbReference>
<evidence type="ECO:0000313" key="3">
    <source>
        <dbReference type="Proteomes" id="UP000249008"/>
    </source>
</evidence>
<reference evidence="2 3" key="1">
    <citation type="submission" date="2018-06" db="EMBL/GenBank/DDBJ databases">
        <authorList>
            <consortium name="Pathogen Informatics"/>
            <person name="Doyle S."/>
        </authorList>
    </citation>
    <scope>NUCLEOTIDE SEQUENCE [LARGE SCALE GENOMIC DNA]</scope>
    <source>
        <strain evidence="2 3">NCTC12112</strain>
    </source>
</reference>
<dbReference type="AlphaFoldDB" id="A0AAX2JFR4"/>
<dbReference type="PANTHER" id="PTHR42951:SF15">
    <property type="entry name" value="METALLO-BETA-LACTAMASE SUPERFAMILY PROTEIN"/>
    <property type="match status" value="1"/>
</dbReference>
<dbReference type="InterPro" id="IPR001279">
    <property type="entry name" value="Metallo-B-lactamas"/>
</dbReference>
<dbReference type="KEGG" id="ful:C4N20_05850"/>
<accession>A0AAX2JFR4</accession>
<gene>
    <name evidence="2" type="ORF">NCTC12112_03059</name>
</gene>
<dbReference type="InterPro" id="IPR050855">
    <property type="entry name" value="NDM-1-like"/>
</dbReference>
<dbReference type="EMBL" id="LS483487">
    <property type="protein sequence ID" value="SQJ15687.1"/>
    <property type="molecule type" value="Genomic_DNA"/>
</dbReference>
<dbReference type="InterPro" id="IPR036866">
    <property type="entry name" value="RibonucZ/Hydroxyglut_hydro"/>
</dbReference>
<dbReference type="Pfam" id="PF00753">
    <property type="entry name" value="Lactamase_B"/>
    <property type="match status" value="1"/>
</dbReference>
<dbReference type="RefSeq" id="WP_005979873.1">
    <property type="nucleotide sequence ID" value="NZ_BAABXY010000001.1"/>
</dbReference>
<dbReference type="GO" id="GO:0016787">
    <property type="term" value="F:hydrolase activity"/>
    <property type="evidence" value="ECO:0007669"/>
    <property type="project" value="UniProtKB-KW"/>
</dbReference>
<keyword evidence="2" id="KW-0378">Hydrolase</keyword>
<dbReference type="SUPFAM" id="SSF56281">
    <property type="entry name" value="Metallo-hydrolase/oxidoreductase"/>
    <property type="match status" value="1"/>
</dbReference>
<protein>
    <submittedName>
        <fullName evidence="2">Hydroxyacylglutathione hydrolase</fullName>
    </submittedName>
</protein>
<organism evidence="2 3">
    <name type="scientific">Fusobacterium ulcerans</name>
    <dbReference type="NCBI Taxonomy" id="861"/>
    <lineage>
        <taxon>Bacteria</taxon>
        <taxon>Fusobacteriati</taxon>
        <taxon>Fusobacteriota</taxon>
        <taxon>Fusobacteriia</taxon>
        <taxon>Fusobacteriales</taxon>
        <taxon>Fusobacteriaceae</taxon>
        <taxon>Fusobacterium</taxon>
    </lineage>
</organism>
<dbReference type="CDD" id="cd07721">
    <property type="entry name" value="yflN-like_MBL-fold"/>
    <property type="match status" value="1"/>
</dbReference>
<proteinExistence type="predicted"/>
<dbReference type="Proteomes" id="UP000249008">
    <property type="component" value="Chromosome 1"/>
</dbReference>
<dbReference type="PANTHER" id="PTHR42951">
    <property type="entry name" value="METALLO-BETA-LACTAMASE DOMAIN-CONTAINING"/>
    <property type="match status" value="1"/>
</dbReference>
<name>A0AAX2JFR4_9FUSO</name>
<sequence length="242" mass="27633">MNKLIVLNIDFASKTGDKNFIHPVIIQSDKENILIDCGNLGFLPLLEKEAKKYNFDFSQLTKIIITHHDHDHIGALYEIKEKYPHIQVASSLVEKPYIEGKKKSLRLEQAERIYSTLSEEEKVNTEYFHNMLKAIKHVPIDITIDENTKIDWCEELKIIATPGHMPGHISIYLEKFKTLITGDAMVAENGNLLLANPQFTLDMNEAINSIRKFLNYDIQQVVCYHGGVITGDVTSILKNLLK</sequence>